<comment type="caution">
    <text evidence="7">The sequence shown here is derived from an EMBL/GenBank/DDBJ whole genome shotgun (WGS) entry which is preliminary data.</text>
</comment>
<dbReference type="EMBL" id="BMAT01008419">
    <property type="protein sequence ID" value="GFR84706.1"/>
    <property type="molecule type" value="Genomic_DNA"/>
</dbReference>
<reference evidence="7 8" key="1">
    <citation type="journal article" date="2021" name="Elife">
        <title>Chloroplast acquisition without the gene transfer in kleptoplastic sea slugs, Plakobranchus ocellatus.</title>
        <authorList>
            <person name="Maeda T."/>
            <person name="Takahashi S."/>
            <person name="Yoshida T."/>
            <person name="Shimamura S."/>
            <person name="Takaki Y."/>
            <person name="Nagai Y."/>
            <person name="Toyoda A."/>
            <person name="Suzuki Y."/>
            <person name="Arimoto A."/>
            <person name="Ishii H."/>
            <person name="Satoh N."/>
            <person name="Nishiyama T."/>
            <person name="Hasebe M."/>
            <person name="Maruyama T."/>
            <person name="Minagawa J."/>
            <person name="Obokata J."/>
            <person name="Shigenobu S."/>
        </authorList>
    </citation>
    <scope>NUCLEOTIDE SEQUENCE [LARGE SCALE GENOMIC DNA]</scope>
</reference>
<dbReference type="Proteomes" id="UP000762676">
    <property type="component" value="Unassembled WGS sequence"/>
</dbReference>
<feature type="coiled-coil region" evidence="5">
    <location>
        <begin position="945"/>
        <end position="972"/>
    </location>
</feature>
<comment type="subcellular location">
    <subcellularLocation>
        <location evidence="1">Cytoplasm</location>
    </subcellularLocation>
</comment>
<dbReference type="Gene3D" id="1.20.58.60">
    <property type="match status" value="4"/>
</dbReference>
<dbReference type="CDD" id="cd00176">
    <property type="entry name" value="SPEC"/>
    <property type="match status" value="2"/>
</dbReference>
<organism evidence="7 8">
    <name type="scientific">Elysia marginata</name>
    <dbReference type="NCBI Taxonomy" id="1093978"/>
    <lineage>
        <taxon>Eukaryota</taxon>
        <taxon>Metazoa</taxon>
        <taxon>Spiralia</taxon>
        <taxon>Lophotrochozoa</taxon>
        <taxon>Mollusca</taxon>
        <taxon>Gastropoda</taxon>
        <taxon>Heterobranchia</taxon>
        <taxon>Euthyneura</taxon>
        <taxon>Panpulmonata</taxon>
        <taxon>Sacoglossa</taxon>
        <taxon>Placobranchoidea</taxon>
        <taxon>Plakobranchidae</taxon>
        <taxon>Elysia</taxon>
    </lineage>
</organism>
<dbReference type="SUPFAM" id="SSF46966">
    <property type="entry name" value="Spectrin repeat"/>
    <property type="match status" value="6"/>
</dbReference>
<dbReference type="GO" id="GO:0005886">
    <property type="term" value="C:plasma membrane"/>
    <property type="evidence" value="ECO:0007669"/>
    <property type="project" value="TreeGrafter"/>
</dbReference>
<dbReference type="Pfam" id="PF00435">
    <property type="entry name" value="Spectrin"/>
    <property type="match status" value="3"/>
</dbReference>
<proteinExistence type="predicted"/>
<dbReference type="PANTHER" id="PTHR12268">
    <property type="entry name" value="E3 UBIQUITIN-PROTEIN LIGASE KCMF1"/>
    <property type="match status" value="1"/>
</dbReference>
<dbReference type="InterPro" id="IPR050774">
    <property type="entry name" value="KCMF1/Dystrophin"/>
</dbReference>
<dbReference type="InterPro" id="IPR002017">
    <property type="entry name" value="Spectrin_repeat"/>
</dbReference>
<keyword evidence="4" id="KW-0206">Cytoskeleton</keyword>
<evidence type="ECO:0000256" key="5">
    <source>
        <dbReference type="SAM" id="Coils"/>
    </source>
</evidence>
<evidence type="ECO:0000313" key="8">
    <source>
        <dbReference type="Proteomes" id="UP000762676"/>
    </source>
</evidence>
<sequence length="1009" mass="112010">MGGTMSACAGTSGLCAGKEKKKKGTKEFQPEKYPRRRKRRDKKLREKVQTKDAAVAELKVTAGQLTASLSQHDTDLVDGKIKDSESRQASLLSSIDQKLQGYGQLETDLDSLRSQAQAYMDWLDQCDAKVKEVVGEGHPSQKLEARLEELKGLEQALTGRQTNLDSVSDNVHAMLANLPARDRREMEQLLATVQSRHNELFGQVSEQCRQLEDVSDQAREIQERLDQHRAWLLDTTQSTSDQCDVIRLAAVDVAKQLDKCKSATSKAQTKAERLNEIRTKVAALEDVAGCSVREELSQAVEASDLVKSSTEALQSKLASQTEAQGQITQCDNFLQAVQGELKKASRPIGFDKADAELMQAVFQSLEEKLSSYAPTMNQLREMREKLTEAGHVSLTDDITRLSDLQQSLVDQVKANLDTCVAAVSQRQAFGQLLEAQERLVSECEASSAQAGKQSVDERLQLYKSVLDKLQQLEPDLPITAEKAAHIGTQGTPDDVATATATVEKLATKLHAQKANVQTHLAQCEAMQRERVGFESSINTLMSWLEEKESALASCRELQLDSAKVKPLIAKHKATSAEAQEKIKTIKDQALAERSRYEAMSETLPTDVNDRLQQIEALEESIKSAITKKEKYLDDALCDRQQLENSMAQVTDWLRGASEMLDSGVSGLDYDTLEGTLSEFTDYFTEASLCQDELEQVSELSERLMPTLDSNDAATLEQTLSGVQRKYANVMSGSHSRQGHLEQKLQQWNNFQEKLASVNDRLDTLEGEWQEVDHSADASPDAVHSHLELVKTFMEHAETSRPMVDSLNQVARDLERAGSQESGTAIARLVQAVNDRWDALTGQVEARAATLEEITGQWGDFTSMLAAVHTVVHESETRLAIVSVDDVTVTQLCHQLDDLKMAQAELKHRMDGVTDLVTSLESLYGAGGRELPKEVTENVTEVRSLGRQLEEALREDEEKLSTLRADRAEFRKLLSSVSTWLRRADEQLQDRLTPLPQAREDHQVSASVGH</sequence>
<dbReference type="SMART" id="SM00150">
    <property type="entry name" value="SPEC"/>
    <property type="match status" value="6"/>
</dbReference>
<accession>A0AAV4GI15</accession>
<dbReference type="PANTHER" id="PTHR12268:SF14">
    <property type="entry name" value="DYSTROPHIN-1"/>
    <property type="match status" value="1"/>
</dbReference>
<evidence type="ECO:0000256" key="1">
    <source>
        <dbReference type="ARBA" id="ARBA00004496"/>
    </source>
</evidence>
<evidence type="ECO:0000313" key="7">
    <source>
        <dbReference type="EMBL" id="GFR84706.1"/>
    </source>
</evidence>
<name>A0AAV4GI15_9GAST</name>
<dbReference type="GO" id="GO:0099536">
    <property type="term" value="P:synaptic signaling"/>
    <property type="evidence" value="ECO:0007669"/>
    <property type="project" value="TreeGrafter"/>
</dbReference>
<protein>
    <submittedName>
        <fullName evidence="7">Nesprin-1-like</fullName>
    </submittedName>
</protein>
<evidence type="ECO:0000256" key="4">
    <source>
        <dbReference type="ARBA" id="ARBA00023212"/>
    </source>
</evidence>
<evidence type="ECO:0000256" key="3">
    <source>
        <dbReference type="ARBA" id="ARBA00022837"/>
    </source>
</evidence>
<dbReference type="GO" id="GO:0045202">
    <property type="term" value="C:synapse"/>
    <property type="evidence" value="ECO:0007669"/>
    <property type="project" value="GOC"/>
</dbReference>
<keyword evidence="2" id="KW-0963">Cytoplasm</keyword>
<dbReference type="AlphaFoldDB" id="A0AAV4GI15"/>
<evidence type="ECO:0000256" key="2">
    <source>
        <dbReference type="ARBA" id="ARBA00022490"/>
    </source>
</evidence>
<feature type="region of interest" description="Disordered" evidence="6">
    <location>
        <begin position="1"/>
        <end position="50"/>
    </location>
</feature>
<evidence type="ECO:0000256" key="6">
    <source>
        <dbReference type="SAM" id="MobiDB-lite"/>
    </source>
</evidence>
<feature type="region of interest" description="Disordered" evidence="6">
    <location>
        <begin position="990"/>
        <end position="1009"/>
    </location>
</feature>
<keyword evidence="8" id="KW-1185">Reference proteome</keyword>
<keyword evidence="3" id="KW-0106">Calcium</keyword>
<dbReference type="InterPro" id="IPR018159">
    <property type="entry name" value="Spectrin/alpha-actinin"/>
</dbReference>
<keyword evidence="5" id="KW-0175">Coiled coil</keyword>
<gene>
    <name evidence="7" type="ORF">ElyMa_004156800</name>
</gene>